<dbReference type="PANTHER" id="PTHR11712:SF336">
    <property type="entry name" value="3-OXOACYL-[ACYL-CARRIER-PROTEIN] SYNTHASE, MITOCHONDRIAL"/>
    <property type="match status" value="1"/>
</dbReference>
<evidence type="ECO:0000259" key="14">
    <source>
        <dbReference type="PROSITE" id="PS52004"/>
    </source>
</evidence>
<comment type="catalytic activity">
    <reaction evidence="11">
        <text>a fatty acyl-[ACP] + malonyl-[ACP] + H(+) = a 3-oxoacyl-[ACP] + holo-[ACP] + CO2</text>
        <dbReference type="Rhea" id="RHEA:22836"/>
        <dbReference type="Rhea" id="RHEA-COMP:9623"/>
        <dbReference type="Rhea" id="RHEA-COMP:9685"/>
        <dbReference type="Rhea" id="RHEA-COMP:9916"/>
        <dbReference type="Rhea" id="RHEA-COMP:14125"/>
        <dbReference type="ChEBI" id="CHEBI:15378"/>
        <dbReference type="ChEBI" id="CHEBI:16526"/>
        <dbReference type="ChEBI" id="CHEBI:64479"/>
        <dbReference type="ChEBI" id="CHEBI:78449"/>
        <dbReference type="ChEBI" id="CHEBI:78776"/>
        <dbReference type="ChEBI" id="CHEBI:138651"/>
    </reaction>
</comment>
<dbReference type="PANTHER" id="PTHR11712">
    <property type="entry name" value="POLYKETIDE SYNTHASE-RELATED"/>
    <property type="match status" value="1"/>
</dbReference>
<comment type="catalytic activity">
    <reaction evidence="11">
        <text>(9Z)-hexadecenoyl-[ACP] + malonyl-[ACP] + H(+) = 3-oxo-(11Z)-octadecenoyl-[ACP] + holo-[ACP] + CO2</text>
        <dbReference type="Rhea" id="RHEA:55040"/>
        <dbReference type="Rhea" id="RHEA-COMP:9623"/>
        <dbReference type="Rhea" id="RHEA-COMP:9685"/>
        <dbReference type="Rhea" id="RHEA-COMP:10800"/>
        <dbReference type="Rhea" id="RHEA-COMP:14074"/>
        <dbReference type="ChEBI" id="CHEBI:15378"/>
        <dbReference type="ChEBI" id="CHEBI:16526"/>
        <dbReference type="ChEBI" id="CHEBI:64479"/>
        <dbReference type="ChEBI" id="CHEBI:78449"/>
        <dbReference type="ChEBI" id="CHEBI:83989"/>
        <dbReference type="ChEBI" id="CHEBI:138538"/>
        <dbReference type="EC" id="2.3.1.179"/>
    </reaction>
</comment>
<comment type="pathway">
    <text evidence="1 11">Lipid metabolism; fatty acid biosynthesis.</text>
</comment>
<keyword evidence="8" id="KW-0443">Lipid metabolism</keyword>
<evidence type="ECO:0000256" key="11">
    <source>
        <dbReference type="PIRNR" id="PIRNR000447"/>
    </source>
</evidence>
<dbReference type="UniPathway" id="UPA00094"/>
<organism evidence="15 16">
    <name type="scientific">Candidatus Schekmanbacteria bacterium GWA2_38_11</name>
    <dbReference type="NCBI Taxonomy" id="1817876"/>
    <lineage>
        <taxon>Bacteria</taxon>
        <taxon>Candidatus Schekmaniibacteriota</taxon>
    </lineage>
</organism>
<keyword evidence="10 11" id="KW-0012">Acyltransferase</keyword>
<reference evidence="15 16" key="1">
    <citation type="journal article" date="2016" name="Nat. Commun.">
        <title>Thousands of microbial genomes shed light on interconnected biogeochemical processes in an aquifer system.</title>
        <authorList>
            <person name="Anantharaman K."/>
            <person name="Brown C.T."/>
            <person name="Hug L.A."/>
            <person name="Sharon I."/>
            <person name="Castelle C.J."/>
            <person name="Probst A.J."/>
            <person name="Thomas B.C."/>
            <person name="Singh A."/>
            <person name="Wilkins M.J."/>
            <person name="Karaoz U."/>
            <person name="Brodie E.L."/>
            <person name="Williams K.H."/>
            <person name="Hubbard S.S."/>
            <person name="Banfield J.F."/>
        </authorList>
    </citation>
    <scope>NUCLEOTIDE SEQUENCE [LARGE SCALE GENOMIC DNA]</scope>
</reference>
<dbReference type="PIRSF" id="PIRSF000447">
    <property type="entry name" value="KAS_II"/>
    <property type="match status" value="1"/>
</dbReference>
<evidence type="ECO:0000256" key="2">
    <source>
        <dbReference type="ARBA" id="ARBA00008467"/>
    </source>
</evidence>
<keyword evidence="9 11" id="KW-0275">Fatty acid biosynthesis</keyword>
<dbReference type="Pfam" id="PF02801">
    <property type="entry name" value="Ketoacyl-synt_C"/>
    <property type="match status" value="1"/>
</dbReference>
<comment type="similarity">
    <text evidence="2 11 13">Belongs to the thiolase-like superfamily. Beta-ketoacyl-ACP synthases family.</text>
</comment>
<dbReference type="NCBIfam" id="NF005589">
    <property type="entry name" value="PRK07314.1"/>
    <property type="match status" value="1"/>
</dbReference>
<evidence type="ECO:0000313" key="15">
    <source>
        <dbReference type="EMBL" id="OGL43371.1"/>
    </source>
</evidence>
<evidence type="ECO:0000256" key="12">
    <source>
        <dbReference type="PIRSR" id="PIRSR000447-1"/>
    </source>
</evidence>
<dbReference type="InterPro" id="IPR014030">
    <property type="entry name" value="Ketoacyl_synth_N"/>
</dbReference>
<dbReference type="GO" id="GO:0004315">
    <property type="term" value="F:3-oxoacyl-[acyl-carrier-protein] synthase activity"/>
    <property type="evidence" value="ECO:0007669"/>
    <property type="project" value="UniProtKB-UniRule"/>
</dbReference>
<evidence type="ECO:0000256" key="8">
    <source>
        <dbReference type="ARBA" id="ARBA00023098"/>
    </source>
</evidence>
<gene>
    <name evidence="15" type="ORF">A2042_04345</name>
</gene>
<evidence type="ECO:0000256" key="6">
    <source>
        <dbReference type="ARBA" id="ARBA00022679"/>
    </source>
</evidence>
<evidence type="ECO:0000256" key="13">
    <source>
        <dbReference type="RuleBase" id="RU003694"/>
    </source>
</evidence>
<dbReference type="EC" id="2.3.1.179" evidence="3 11"/>
<dbReference type="SUPFAM" id="SSF53901">
    <property type="entry name" value="Thiolase-like"/>
    <property type="match status" value="2"/>
</dbReference>
<comment type="function">
    <text evidence="11">Involved in the type II fatty acid elongation cycle. Catalyzes the elongation of a wide range of acyl-ACP by the addition of two carbons from malonyl-ACP to an acyl acceptor. Can efficiently catalyze the conversion of palmitoleoyl-ACP (cis-hexadec-9-enoyl-ACP) to cis-vaccenoyl-ACP (cis-octadec-11-enoyl-ACP), an essential step in the thermal regulation of fatty acid composition.</text>
</comment>
<dbReference type="GO" id="GO:0005829">
    <property type="term" value="C:cytosol"/>
    <property type="evidence" value="ECO:0007669"/>
    <property type="project" value="TreeGrafter"/>
</dbReference>
<dbReference type="InterPro" id="IPR020841">
    <property type="entry name" value="PKS_Beta-ketoAc_synthase_dom"/>
</dbReference>
<sequence length="413" mass="44706">MSRRVVITGIGIIASNGIGKEKFWDSLKNGRSGIKTISSFDASTYPCHIAGEVTDFDPMDYIPPQTAKRIDRFAQFGLAATKMAIDDSRLDLENEDRSRVGVILGTSVGALAIGERQHSIFLEKGYKRINPFFATSIIPSSCATQIMIEYKINGLTQTITTACASSTSAVGEAFEYIKNGKADIVITGGSETPITPFAIATFANVNLLSKRNGDPSTAYRPFSRDRDGIVFGEGAGIIILEELEHAKKRKAKIYSKILGYGATSDAYHVMAPLPDASQASKAIRIALEEAGITPEEVDYINVHGSGTIINDKAETLIIKDVFGKHSYKLAVSATKSMTGHAMGGCGALEIVASILMLENQFLHPTINLEVPDPECDLDYIPNRGYKRNVNIILKTSFGFGGYNSAVILRKFEG</sequence>
<dbReference type="Proteomes" id="UP000178526">
    <property type="component" value="Unassembled WGS sequence"/>
</dbReference>
<dbReference type="NCBIfam" id="TIGR03150">
    <property type="entry name" value="fabF"/>
    <property type="match status" value="1"/>
</dbReference>
<dbReference type="InterPro" id="IPR016039">
    <property type="entry name" value="Thiolase-like"/>
</dbReference>
<protein>
    <recommendedName>
        <fullName evidence="4 11">3-oxoacyl-[acyl-carrier-protein] synthase 2</fullName>
        <ecNumber evidence="3 11">2.3.1.179</ecNumber>
    </recommendedName>
</protein>
<evidence type="ECO:0000256" key="3">
    <source>
        <dbReference type="ARBA" id="ARBA00012356"/>
    </source>
</evidence>
<proteinExistence type="inferred from homology"/>
<feature type="domain" description="Ketosynthase family 3 (KS3)" evidence="14">
    <location>
        <begin position="2"/>
        <end position="410"/>
    </location>
</feature>
<dbReference type="PROSITE" id="PS00606">
    <property type="entry name" value="KS3_1"/>
    <property type="match status" value="1"/>
</dbReference>
<dbReference type="InterPro" id="IPR018201">
    <property type="entry name" value="Ketoacyl_synth_AS"/>
</dbReference>
<dbReference type="Pfam" id="PF00109">
    <property type="entry name" value="ketoacyl-synt"/>
    <property type="match status" value="1"/>
</dbReference>
<dbReference type="AlphaFoldDB" id="A0A1F7RPI1"/>
<feature type="active site" description="For beta-ketoacyl synthase activity" evidence="12">
    <location>
        <position position="163"/>
    </location>
</feature>
<evidence type="ECO:0000256" key="4">
    <source>
        <dbReference type="ARBA" id="ARBA00014657"/>
    </source>
</evidence>
<dbReference type="InterPro" id="IPR017568">
    <property type="entry name" value="3-oxoacyl-ACP_synth-2"/>
</dbReference>
<evidence type="ECO:0000313" key="16">
    <source>
        <dbReference type="Proteomes" id="UP000178526"/>
    </source>
</evidence>
<keyword evidence="7" id="KW-0276">Fatty acid metabolism</keyword>
<dbReference type="CDD" id="cd00834">
    <property type="entry name" value="KAS_I_II"/>
    <property type="match status" value="1"/>
</dbReference>
<dbReference type="InterPro" id="IPR000794">
    <property type="entry name" value="Beta-ketoacyl_synthase"/>
</dbReference>
<keyword evidence="5 11" id="KW-0444">Lipid biosynthesis</keyword>
<evidence type="ECO:0000256" key="5">
    <source>
        <dbReference type="ARBA" id="ARBA00022516"/>
    </source>
</evidence>
<dbReference type="GO" id="GO:0006633">
    <property type="term" value="P:fatty acid biosynthetic process"/>
    <property type="evidence" value="ECO:0007669"/>
    <property type="project" value="UniProtKB-UniRule"/>
</dbReference>
<dbReference type="SMART" id="SM00825">
    <property type="entry name" value="PKS_KS"/>
    <property type="match status" value="1"/>
</dbReference>
<keyword evidence="6 11" id="KW-0808">Transferase</keyword>
<dbReference type="InterPro" id="IPR014031">
    <property type="entry name" value="Ketoacyl_synth_C"/>
</dbReference>
<comment type="caution">
    <text evidence="15">The sequence shown here is derived from an EMBL/GenBank/DDBJ whole genome shotgun (WGS) entry which is preliminary data.</text>
</comment>
<evidence type="ECO:0000256" key="7">
    <source>
        <dbReference type="ARBA" id="ARBA00022832"/>
    </source>
</evidence>
<name>A0A1F7RPI1_9BACT</name>
<dbReference type="EMBL" id="MGDB01000003">
    <property type="protein sequence ID" value="OGL43371.1"/>
    <property type="molecule type" value="Genomic_DNA"/>
</dbReference>
<evidence type="ECO:0000256" key="9">
    <source>
        <dbReference type="ARBA" id="ARBA00023160"/>
    </source>
</evidence>
<evidence type="ECO:0000256" key="10">
    <source>
        <dbReference type="ARBA" id="ARBA00023315"/>
    </source>
</evidence>
<accession>A0A1F7RPI1</accession>
<dbReference type="PROSITE" id="PS52004">
    <property type="entry name" value="KS3_2"/>
    <property type="match status" value="1"/>
</dbReference>
<dbReference type="Gene3D" id="3.40.47.10">
    <property type="match status" value="1"/>
</dbReference>
<evidence type="ECO:0000256" key="1">
    <source>
        <dbReference type="ARBA" id="ARBA00005194"/>
    </source>
</evidence>
<dbReference type="FunFam" id="3.40.47.10:FF:000018">
    <property type="entry name" value="3-oxoacyl-[acyl-carrier-protein] synthase 2"/>
    <property type="match status" value="1"/>
</dbReference>